<keyword evidence="4" id="KW-1185">Reference proteome</keyword>
<organism evidence="3 4">
    <name type="scientific">Phenylobacterium montanum</name>
    <dbReference type="NCBI Taxonomy" id="2823693"/>
    <lineage>
        <taxon>Bacteria</taxon>
        <taxon>Pseudomonadati</taxon>
        <taxon>Pseudomonadota</taxon>
        <taxon>Alphaproteobacteria</taxon>
        <taxon>Caulobacterales</taxon>
        <taxon>Caulobacteraceae</taxon>
        <taxon>Phenylobacterium</taxon>
    </lineage>
</organism>
<dbReference type="GO" id="GO:0016787">
    <property type="term" value="F:hydrolase activity"/>
    <property type="evidence" value="ECO:0007669"/>
    <property type="project" value="UniProtKB-KW"/>
</dbReference>
<evidence type="ECO:0000313" key="3">
    <source>
        <dbReference type="EMBL" id="QUD90739.1"/>
    </source>
</evidence>
<protein>
    <submittedName>
        <fullName evidence="3">SMP-30/gluconolactonase/LRE family protein</fullName>
    </submittedName>
</protein>
<dbReference type="PANTHER" id="PTHR47572">
    <property type="entry name" value="LIPOPROTEIN-RELATED"/>
    <property type="match status" value="1"/>
</dbReference>
<gene>
    <name evidence="3" type="ORF">KCG34_10385</name>
</gene>
<name>A0A975G4P3_9CAUL</name>
<dbReference type="AlphaFoldDB" id="A0A975G4P3"/>
<reference evidence="3" key="1">
    <citation type="submission" date="2021-04" db="EMBL/GenBank/DDBJ databases">
        <title>The complete genome sequence of Caulobacter sp. S6.</title>
        <authorList>
            <person name="Tang Y."/>
            <person name="Ouyang W."/>
            <person name="Liu Q."/>
            <person name="Huang B."/>
            <person name="Guo Z."/>
            <person name="Lei P."/>
        </authorList>
    </citation>
    <scope>NUCLEOTIDE SEQUENCE</scope>
    <source>
        <strain evidence="3">S6</strain>
    </source>
</reference>
<dbReference type="PANTHER" id="PTHR47572:SF4">
    <property type="entry name" value="LACTONASE DRP35"/>
    <property type="match status" value="1"/>
</dbReference>
<dbReference type="InterPro" id="IPR051262">
    <property type="entry name" value="SMP-30/CGR1_Lactonase"/>
</dbReference>
<sequence>MERLATGFRWTEGPVWFGDAGMLLFSDIPNNAVMRWIEDGGVSVYRAPSHFENGHYRDRQGRLISCSHGLRAITRTEHDGSVTVLADRYEGKRLNSPNDVVVKSDGTIWFSDPHYGIKMDYEGARAPQELPCNLYRLDPESGRLDVAADDFAGPNGLAFSADETLLYVADTAAMFDPDAKRHIRRFSVGEGGKLSGGDVFHVVSPGAADGFRLDEDDNIWTSAADGVHCISPDGRLLGKILVPEVVSNLTFGGRANSRLFICASTSVYAIYLNRRGIQRP</sequence>
<evidence type="ECO:0000256" key="1">
    <source>
        <dbReference type="ARBA" id="ARBA00022801"/>
    </source>
</evidence>
<dbReference type="SUPFAM" id="SSF63829">
    <property type="entry name" value="Calcium-dependent phosphotriesterase"/>
    <property type="match status" value="1"/>
</dbReference>
<dbReference type="InterPro" id="IPR011042">
    <property type="entry name" value="6-blade_b-propeller_TolB-like"/>
</dbReference>
<evidence type="ECO:0000313" key="4">
    <source>
        <dbReference type="Proteomes" id="UP000676409"/>
    </source>
</evidence>
<dbReference type="EMBL" id="CP073078">
    <property type="protein sequence ID" value="QUD90739.1"/>
    <property type="molecule type" value="Genomic_DNA"/>
</dbReference>
<accession>A0A975G4P3</accession>
<feature type="domain" description="SMP-30/Gluconolactonase/LRE-like region" evidence="2">
    <location>
        <begin position="10"/>
        <end position="263"/>
    </location>
</feature>
<dbReference type="Pfam" id="PF08450">
    <property type="entry name" value="SGL"/>
    <property type="match status" value="1"/>
</dbReference>
<keyword evidence="1" id="KW-0378">Hydrolase</keyword>
<evidence type="ECO:0000259" key="2">
    <source>
        <dbReference type="Pfam" id="PF08450"/>
    </source>
</evidence>
<proteinExistence type="predicted"/>
<dbReference type="Proteomes" id="UP000676409">
    <property type="component" value="Chromosome"/>
</dbReference>
<dbReference type="InterPro" id="IPR013658">
    <property type="entry name" value="SGL"/>
</dbReference>
<dbReference type="KEGG" id="caul:KCG34_10385"/>
<dbReference type="Gene3D" id="2.120.10.30">
    <property type="entry name" value="TolB, C-terminal domain"/>
    <property type="match status" value="1"/>
</dbReference>